<dbReference type="Proteomes" id="UP001054902">
    <property type="component" value="Unassembled WGS sequence"/>
</dbReference>
<feature type="coiled-coil region" evidence="1">
    <location>
        <begin position="104"/>
        <end position="142"/>
    </location>
</feature>
<comment type="caution">
    <text evidence="3">The sequence shown here is derived from an EMBL/GenBank/DDBJ whole genome shotgun (WGS) entry which is preliminary data.</text>
</comment>
<organism evidence="3 4">
    <name type="scientific">Chaetoceros tenuissimus</name>
    <dbReference type="NCBI Taxonomy" id="426638"/>
    <lineage>
        <taxon>Eukaryota</taxon>
        <taxon>Sar</taxon>
        <taxon>Stramenopiles</taxon>
        <taxon>Ochrophyta</taxon>
        <taxon>Bacillariophyta</taxon>
        <taxon>Coscinodiscophyceae</taxon>
        <taxon>Chaetocerotophycidae</taxon>
        <taxon>Chaetocerotales</taxon>
        <taxon>Chaetocerotaceae</taxon>
        <taxon>Chaetoceros</taxon>
    </lineage>
</organism>
<dbReference type="EMBL" id="BLLK01000019">
    <property type="protein sequence ID" value="GFH43930.1"/>
    <property type="molecule type" value="Genomic_DNA"/>
</dbReference>
<keyword evidence="1" id="KW-0175">Coiled coil</keyword>
<proteinExistence type="predicted"/>
<accession>A0AAD3CF40</accession>
<reference evidence="3 4" key="1">
    <citation type="journal article" date="2021" name="Sci. Rep.">
        <title>The genome of the diatom Chaetoceros tenuissimus carries an ancient integrated fragment of an extant virus.</title>
        <authorList>
            <person name="Hongo Y."/>
            <person name="Kimura K."/>
            <person name="Takaki Y."/>
            <person name="Yoshida Y."/>
            <person name="Baba S."/>
            <person name="Kobayashi G."/>
            <person name="Nagasaki K."/>
            <person name="Hano T."/>
            <person name="Tomaru Y."/>
        </authorList>
    </citation>
    <scope>NUCLEOTIDE SEQUENCE [LARGE SCALE GENOMIC DNA]</scope>
    <source>
        <strain evidence="3 4">NIES-3715</strain>
    </source>
</reference>
<feature type="chain" id="PRO_5042247113" evidence="2">
    <location>
        <begin position="22"/>
        <end position="245"/>
    </location>
</feature>
<gene>
    <name evidence="3" type="ORF">CTEN210_00404</name>
</gene>
<keyword evidence="2" id="KW-0732">Signal</keyword>
<keyword evidence="4" id="KW-1185">Reference proteome</keyword>
<feature type="signal peptide" evidence="2">
    <location>
        <begin position="1"/>
        <end position="21"/>
    </location>
</feature>
<dbReference type="AlphaFoldDB" id="A0AAD3CF40"/>
<evidence type="ECO:0000256" key="1">
    <source>
        <dbReference type="SAM" id="Coils"/>
    </source>
</evidence>
<name>A0AAD3CF40_9STRA</name>
<evidence type="ECO:0000313" key="4">
    <source>
        <dbReference type="Proteomes" id="UP001054902"/>
    </source>
</evidence>
<evidence type="ECO:0000256" key="2">
    <source>
        <dbReference type="SAM" id="SignalP"/>
    </source>
</evidence>
<sequence length="245" mass="27976">MMNPMKLFTTLVLLKINWTSAFLTPSRSIALSSIQFERTFVPLAAQTYAEIEAAAEKAVEWSAECSIDYRSLEQAVEYEVEKMAECEAIVTSVETISSPKINVFKIQEEQRKELKRQKAILKEQQDAEKREAQARAEAEAMRMVQEAQASIAKDIISHSENTNKKKKRFDIPRAAVSDPTEKEEKIETEEEIPVKEMGPETLRMHGLKSSGKLVRNVLEEIALPTEYYNEEFLLDDEMPDEISLL</sequence>
<protein>
    <submittedName>
        <fullName evidence="3">Uncharacterized protein</fullName>
    </submittedName>
</protein>
<evidence type="ECO:0000313" key="3">
    <source>
        <dbReference type="EMBL" id="GFH43930.1"/>
    </source>
</evidence>